<keyword evidence="2" id="KW-1185">Reference proteome</keyword>
<name>F9UD35_9GAMM</name>
<dbReference type="STRING" id="768671.ThimaDRAFT_2838"/>
<dbReference type="AlphaFoldDB" id="F9UD35"/>
<sequence>MRVVIIGDLAAGMSAASQAVVEALPEILPWLPETPRARSPRWWPIGARRP</sequence>
<evidence type="ECO:0000313" key="2">
    <source>
        <dbReference type="Proteomes" id="UP000005459"/>
    </source>
</evidence>
<dbReference type="EMBL" id="AFWV01000009">
    <property type="protein sequence ID" value="EGV17779.1"/>
    <property type="molecule type" value="Genomic_DNA"/>
</dbReference>
<accession>F9UD35</accession>
<evidence type="ECO:0000313" key="1">
    <source>
        <dbReference type="EMBL" id="EGV17779.1"/>
    </source>
</evidence>
<protein>
    <submittedName>
        <fullName evidence="1">Uncharacterized protein</fullName>
    </submittedName>
</protein>
<dbReference type="Proteomes" id="UP000005459">
    <property type="component" value="Unassembled WGS sequence"/>
</dbReference>
<reference evidence="1 2" key="1">
    <citation type="submission" date="2011-06" db="EMBL/GenBank/DDBJ databases">
        <title>The draft genome of Thiocapsa marina 5811.</title>
        <authorList>
            <consortium name="US DOE Joint Genome Institute (JGI-PGF)"/>
            <person name="Lucas S."/>
            <person name="Han J."/>
            <person name="Cheng J.-F."/>
            <person name="Goodwin L."/>
            <person name="Pitluck S."/>
            <person name="Peters L."/>
            <person name="Land M.L."/>
            <person name="Hauser L."/>
            <person name="Vogl K."/>
            <person name="Liu Z."/>
            <person name="Imhoff J."/>
            <person name="Thiel V."/>
            <person name="Frigaard N.-U."/>
            <person name="Bryant D."/>
            <person name="Woyke T.J."/>
        </authorList>
    </citation>
    <scope>NUCLEOTIDE SEQUENCE [LARGE SCALE GENOMIC DNA]</scope>
    <source>
        <strain evidence="1 2">5811</strain>
    </source>
</reference>
<gene>
    <name evidence="1" type="ORF">ThimaDRAFT_2838</name>
</gene>
<organism evidence="1 2">
    <name type="scientific">Thiocapsa marina 5811</name>
    <dbReference type="NCBI Taxonomy" id="768671"/>
    <lineage>
        <taxon>Bacteria</taxon>
        <taxon>Pseudomonadati</taxon>
        <taxon>Pseudomonadota</taxon>
        <taxon>Gammaproteobacteria</taxon>
        <taxon>Chromatiales</taxon>
        <taxon>Chromatiaceae</taxon>
        <taxon>Thiocapsa</taxon>
    </lineage>
</organism>
<dbReference type="RefSeq" id="WP_007193710.1">
    <property type="nucleotide sequence ID" value="NZ_AFWV01000009.1"/>
</dbReference>
<proteinExistence type="predicted"/>